<sequence>MKNEEKTKELLIQELVELRQRVAEVEASETSYKLMGEELEAEKSKVDSIVNSITSGIDIVSYDYAVQYQNKFLLDRFGDIRGKLCYKEYMNRDKPCSGCPMRRAIESNKA</sequence>
<accession>X0XL07</accession>
<name>X0XL07_9ZZZZ</name>
<protein>
    <submittedName>
        <fullName evidence="2">Uncharacterized protein</fullName>
    </submittedName>
</protein>
<evidence type="ECO:0000313" key="2">
    <source>
        <dbReference type="EMBL" id="GAG35987.1"/>
    </source>
</evidence>
<dbReference type="AlphaFoldDB" id="X0XL07"/>
<dbReference type="EMBL" id="BARS01044421">
    <property type="protein sequence ID" value="GAG35987.1"/>
    <property type="molecule type" value="Genomic_DNA"/>
</dbReference>
<comment type="caution">
    <text evidence="2">The sequence shown here is derived from an EMBL/GenBank/DDBJ whole genome shotgun (WGS) entry which is preliminary data.</text>
</comment>
<evidence type="ECO:0000256" key="1">
    <source>
        <dbReference type="SAM" id="Coils"/>
    </source>
</evidence>
<feature type="coiled-coil region" evidence="1">
    <location>
        <begin position="1"/>
        <end position="28"/>
    </location>
</feature>
<reference evidence="2" key="1">
    <citation type="journal article" date="2014" name="Front. Microbiol.">
        <title>High frequency of phylogenetically diverse reductive dehalogenase-homologous genes in deep subseafloor sedimentary metagenomes.</title>
        <authorList>
            <person name="Kawai M."/>
            <person name="Futagami T."/>
            <person name="Toyoda A."/>
            <person name="Takaki Y."/>
            <person name="Nishi S."/>
            <person name="Hori S."/>
            <person name="Arai W."/>
            <person name="Tsubouchi T."/>
            <person name="Morono Y."/>
            <person name="Uchiyama I."/>
            <person name="Ito T."/>
            <person name="Fujiyama A."/>
            <person name="Inagaki F."/>
            <person name="Takami H."/>
        </authorList>
    </citation>
    <scope>NUCLEOTIDE SEQUENCE</scope>
    <source>
        <strain evidence="2">Expedition CK06-06</strain>
    </source>
</reference>
<proteinExistence type="predicted"/>
<organism evidence="2">
    <name type="scientific">marine sediment metagenome</name>
    <dbReference type="NCBI Taxonomy" id="412755"/>
    <lineage>
        <taxon>unclassified sequences</taxon>
        <taxon>metagenomes</taxon>
        <taxon>ecological metagenomes</taxon>
    </lineage>
</organism>
<feature type="non-terminal residue" evidence="2">
    <location>
        <position position="110"/>
    </location>
</feature>
<keyword evidence="1" id="KW-0175">Coiled coil</keyword>
<gene>
    <name evidence="2" type="ORF">S01H1_67111</name>
</gene>